<feature type="non-terminal residue" evidence="2">
    <location>
        <position position="45"/>
    </location>
</feature>
<sequence>LKVSEDRSTSSFRKHLTSQHKNKVPELATSNTSRGITILDILNNN</sequence>
<dbReference type="AlphaFoldDB" id="A0A9N9P8D8"/>
<dbReference type="OrthoDB" id="10462683at2759"/>
<evidence type="ECO:0000313" key="2">
    <source>
        <dbReference type="EMBL" id="CAG8814597.1"/>
    </source>
</evidence>
<comment type="caution">
    <text evidence="2">The sequence shown here is derived from an EMBL/GenBank/DDBJ whole genome shotgun (WGS) entry which is preliminary data.</text>
</comment>
<dbReference type="Proteomes" id="UP000789396">
    <property type="component" value="Unassembled WGS sequence"/>
</dbReference>
<feature type="non-terminal residue" evidence="2">
    <location>
        <position position="1"/>
    </location>
</feature>
<gene>
    <name evidence="2" type="ORF">RFULGI_LOCUS19119</name>
</gene>
<name>A0A9N9P8D8_9GLOM</name>
<protein>
    <submittedName>
        <fullName evidence="2">3200_t:CDS:1</fullName>
    </submittedName>
</protein>
<keyword evidence="3" id="KW-1185">Reference proteome</keyword>
<evidence type="ECO:0000256" key="1">
    <source>
        <dbReference type="SAM" id="MobiDB-lite"/>
    </source>
</evidence>
<feature type="region of interest" description="Disordered" evidence="1">
    <location>
        <begin position="1"/>
        <end position="30"/>
    </location>
</feature>
<feature type="compositionally biased region" description="Basic residues" evidence="1">
    <location>
        <begin position="12"/>
        <end position="22"/>
    </location>
</feature>
<accession>A0A9N9P8D8</accession>
<dbReference type="EMBL" id="CAJVPZ010090058">
    <property type="protein sequence ID" value="CAG8814597.1"/>
    <property type="molecule type" value="Genomic_DNA"/>
</dbReference>
<organism evidence="2 3">
    <name type="scientific">Racocetra fulgida</name>
    <dbReference type="NCBI Taxonomy" id="60492"/>
    <lineage>
        <taxon>Eukaryota</taxon>
        <taxon>Fungi</taxon>
        <taxon>Fungi incertae sedis</taxon>
        <taxon>Mucoromycota</taxon>
        <taxon>Glomeromycotina</taxon>
        <taxon>Glomeromycetes</taxon>
        <taxon>Diversisporales</taxon>
        <taxon>Gigasporaceae</taxon>
        <taxon>Racocetra</taxon>
    </lineage>
</organism>
<reference evidence="2" key="1">
    <citation type="submission" date="2021-06" db="EMBL/GenBank/DDBJ databases">
        <authorList>
            <person name="Kallberg Y."/>
            <person name="Tangrot J."/>
            <person name="Rosling A."/>
        </authorList>
    </citation>
    <scope>NUCLEOTIDE SEQUENCE</scope>
    <source>
        <strain evidence="2">IN212</strain>
    </source>
</reference>
<evidence type="ECO:0000313" key="3">
    <source>
        <dbReference type="Proteomes" id="UP000789396"/>
    </source>
</evidence>
<proteinExistence type="predicted"/>